<evidence type="ECO:0000256" key="2">
    <source>
        <dbReference type="ARBA" id="ARBA00022692"/>
    </source>
</evidence>
<keyword evidence="7 9" id="KW-1015">Disulfide bond</keyword>
<reference evidence="11 12" key="1">
    <citation type="submission" date="2014-04" db="EMBL/GenBank/DDBJ databases">
        <title>Genome evolution of avian class.</title>
        <authorList>
            <person name="Zhang G."/>
            <person name="Li C."/>
        </authorList>
    </citation>
    <scope>NUCLEOTIDE SEQUENCE [LARGE SCALE GENOMIC DNA]</scope>
    <source>
        <strain evidence="11">BGI_Y956</strain>
    </source>
</reference>
<dbReference type="Proteomes" id="UP000053283">
    <property type="component" value="Unassembled WGS sequence"/>
</dbReference>
<evidence type="ECO:0000256" key="9">
    <source>
        <dbReference type="PROSITE-ProRule" id="PRU00196"/>
    </source>
</evidence>
<evidence type="ECO:0000256" key="5">
    <source>
        <dbReference type="ARBA" id="ARBA00022989"/>
    </source>
</evidence>
<feature type="disulfide bond" evidence="9">
    <location>
        <begin position="451"/>
        <end position="515"/>
    </location>
</feature>
<evidence type="ECO:0000313" key="12">
    <source>
        <dbReference type="Proteomes" id="UP000053283"/>
    </source>
</evidence>
<keyword evidence="6" id="KW-0472">Membrane</keyword>
<dbReference type="Pfam" id="PF00530">
    <property type="entry name" value="SRCR"/>
    <property type="match status" value="4"/>
</dbReference>
<dbReference type="PANTHER" id="PTHR19331">
    <property type="entry name" value="SCAVENGER RECEPTOR DOMAIN-CONTAINING"/>
    <property type="match status" value="1"/>
</dbReference>
<dbReference type="Gene3D" id="3.10.250.10">
    <property type="entry name" value="SRCR-like domain"/>
    <property type="match status" value="5"/>
</dbReference>
<keyword evidence="5" id="KW-1133">Transmembrane helix</keyword>
<comment type="subcellular location">
    <subcellularLocation>
        <location evidence="1">Membrane</location>
        <topology evidence="1">Single-pass membrane protein</topology>
    </subcellularLocation>
</comment>
<dbReference type="AlphaFoldDB" id="A0A091VN98"/>
<feature type="disulfide bond" evidence="9">
    <location>
        <begin position="495"/>
        <end position="505"/>
    </location>
</feature>
<dbReference type="PROSITE" id="PS00420">
    <property type="entry name" value="SRCR_1"/>
    <property type="match status" value="2"/>
</dbReference>
<keyword evidence="4" id="KW-0677">Repeat</keyword>
<feature type="domain" description="SRCR" evidence="10">
    <location>
        <begin position="290"/>
        <end position="390"/>
    </location>
</feature>
<feature type="disulfide bond" evidence="9">
    <location>
        <begin position="69"/>
        <end position="79"/>
    </location>
</feature>
<gene>
    <name evidence="11" type="ORF">Y956_10142</name>
</gene>
<name>A0A091VN98_NIPNI</name>
<feature type="disulfide bond" evidence="9">
    <location>
        <begin position="25"/>
        <end position="89"/>
    </location>
</feature>
<evidence type="ECO:0000259" key="10">
    <source>
        <dbReference type="PROSITE" id="PS50287"/>
    </source>
</evidence>
<accession>A0A091VN98</accession>
<dbReference type="GO" id="GO:0016020">
    <property type="term" value="C:membrane"/>
    <property type="evidence" value="ECO:0007669"/>
    <property type="project" value="UniProtKB-SubCell"/>
</dbReference>
<organism evidence="11 12">
    <name type="scientific">Nipponia nippon</name>
    <name type="common">Crested ibis</name>
    <name type="synonym">Ibis nippon</name>
    <dbReference type="NCBI Taxonomy" id="128390"/>
    <lineage>
        <taxon>Eukaryota</taxon>
        <taxon>Metazoa</taxon>
        <taxon>Chordata</taxon>
        <taxon>Craniata</taxon>
        <taxon>Vertebrata</taxon>
        <taxon>Euteleostomi</taxon>
        <taxon>Archelosauria</taxon>
        <taxon>Archosauria</taxon>
        <taxon>Dinosauria</taxon>
        <taxon>Saurischia</taxon>
        <taxon>Theropoda</taxon>
        <taxon>Coelurosauria</taxon>
        <taxon>Aves</taxon>
        <taxon>Neognathae</taxon>
        <taxon>Neoaves</taxon>
        <taxon>Aequornithes</taxon>
        <taxon>Pelecaniformes</taxon>
        <taxon>Threskiornithidae</taxon>
        <taxon>Nipponia</taxon>
    </lineage>
</organism>
<dbReference type="PROSITE" id="PS50287">
    <property type="entry name" value="SRCR_2"/>
    <property type="match status" value="5"/>
</dbReference>
<keyword evidence="2" id="KW-0812">Transmembrane</keyword>
<feature type="disulfide bond" evidence="9">
    <location>
        <begin position="191"/>
        <end position="201"/>
    </location>
</feature>
<feature type="disulfide bond" evidence="9">
    <location>
        <begin position="315"/>
        <end position="379"/>
    </location>
</feature>
<feature type="disulfide bond" evidence="9">
    <location>
        <begin position="359"/>
        <end position="369"/>
    </location>
</feature>
<feature type="disulfide bond" evidence="9">
    <location>
        <begin position="38"/>
        <end position="99"/>
    </location>
</feature>
<dbReference type="SUPFAM" id="SSF56487">
    <property type="entry name" value="SRCR-like"/>
    <property type="match status" value="5"/>
</dbReference>
<evidence type="ECO:0000256" key="1">
    <source>
        <dbReference type="ARBA" id="ARBA00004167"/>
    </source>
</evidence>
<feature type="domain" description="SRCR" evidence="10">
    <location>
        <begin position="426"/>
        <end position="525"/>
    </location>
</feature>
<evidence type="ECO:0000256" key="7">
    <source>
        <dbReference type="ARBA" id="ARBA00023157"/>
    </source>
</evidence>
<evidence type="ECO:0000256" key="3">
    <source>
        <dbReference type="ARBA" id="ARBA00022729"/>
    </source>
</evidence>
<feature type="disulfide bond" evidence="9">
    <location>
        <begin position="464"/>
        <end position="525"/>
    </location>
</feature>
<dbReference type="SMART" id="SM00202">
    <property type="entry name" value="SR"/>
    <property type="match status" value="4"/>
</dbReference>
<dbReference type="GO" id="GO:0005737">
    <property type="term" value="C:cytoplasm"/>
    <property type="evidence" value="ECO:0007669"/>
    <property type="project" value="UniProtKB-ARBA"/>
</dbReference>
<feature type="disulfide bond" evidence="9">
    <location>
        <begin position="328"/>
        <end position="389"/>
    </location>
</feature>
<sequence length="525" mass="56287">RLANGSTTCSGRVELLHGGTWGTLCDYLWDLPAANALCQQLDCGVALLIPGGQSFGKGNGSVWNGTFSCEKNGSRLRDCPVSVLGHDECPAGKDARVVCSGVTGDKTGDSYTSHIVEARTEGGRLVNGTACSGRVEIRHGDTWGRLCRSHWDLQAASVLCQQLNCGYAKSIQTGDRFVDGNGHVWRDAFHCEGTESCLWDCAQVTLGNPTCSAREAATVICSGKQLQCGIAKKAYYLPRSERGMGLVGLRSVQCAGNETQLMLCKTSHSQTVPTGVAEDVGVICSGSKQIRLVNGTNRCAGRVELYHDGIWGTICDDNWDPSDANVVCKQLGCGHAIKAFVSAHYGEGSGQIWLDDVNCTGAESDLWECPSRAWGQHNCQHKEDAGVLCSVRLKDVSERKGRQYEKLGGKALHRPSIVSTGEREKLRVIGGKDGCSGRVEIWHQGSWGTICDDSWDVADANVVCRQLGCGSAVSALSEAAFGEGTGPIWWEKVHCKGTELSLWNCPVKPLSGKNCDHKEDAAVDC</sequence>
<dbReference type="FunFam" id="3.10.250.10:FF:000002">
    <property type="entry name" value="Scavenger receptor cysteine-rich type 1 protein M130"/>
    <property type="match status" value="1"/>
</dbReference>
<dbReference type="InterPro" id="IPR036772">
    <property type="entry name" value="SRCR-like_dom_sf"/>
</dbReference>
<feature type="domain" description="SRCR" evidence="10">
    <location>
        <begin position="224"/>
        <end position="285"/>
    </location>
</feature>
<evidence type="ECO:0000256" key="6">
    <source>
        <dbReference type="ARBA" id="ARBA00023136"/>
    </source>
</evidence>
<dbReference type="PANTHER" id="PTHR19331:SF465">
    <property type="entry name" value="EGG PEPTIDE SPERACT RECEPTOR"/>
    <property type="match status" value="1"/>
</dbReference>
<keyword evidence="12" id="KW-1185">Reference proteome</keyword>
<feature type="disulfide bond" evidence="9">
    <location>
        <begin position="254"/>
        <end position="264"/>
    </location>
</feature>
<keyword evidence="3" id="KW-0732">Signal</keyword>
<dbReference type="PRINTS" id="PR00258">
    <property type="entry name" value="SPERACTRCPTR"/>
</dbReference>
<feature type="disulfide bond" evidence="9">
    <location>
        <begin position="160"/>
        <end position="221"/>
    </location>
</feature>
<feature type="domain" description="SRCR" evidence="10">
    <location>
        <begin position="1"/>
        <end position="100"/>
    </location>
</feature>
<dbReference type="EMBL" id="KL411226">
    <property type="protein sequence ID" value="KFR04724.1"/>
    <property type="molecule type" value="Genomic_DNA"/>
</dbReference>
<dbReference type="FunFam" id="3.10.250.10:FF:000006">
    <property type="entry name" value="neurotrypsin isoform X2"/>
    <property type="match status" value="1"/>
</dbReference>
<proteinExistence type="predicted"/>
<feature type="disulfide bond" evidence="9">
    <location>
        <begin position="147"/>
        <end position="211"/>
    </location>
</feature>
<dbReference type="InterPro" id="IPR001190">
    <property type="entry name" value="SRCR"/>
</dbReference>
<evidence type="ECO:0000256" key="4">
    <source>
        <dbReference type="ARBA" id="ARBA00022737"/>
    </source>
</evidence>
<feature type="non-terminal residue" evidence="11">
    <location>
        <position position="1"/>
    </location>
</feature>
<evidence type="ECO:0000313" key="11">
    <source>
        <dbReference type="EMBL" id="KFR04724.1"/>
    </source>
</evidence>
<feature type="non-terminal residue" evidence="11">
    <location>
        <position position="525"/>
    </location>
</feature>
<dbReference type="FunFam" id="3.10.250.10:FF:000004">
    <property type="entry name" value="Scavenger receptor cysteine-rich type 1 protein M130"/>
    <property type="match status" value="2"/>
</dbReference>
<protein>
    <submittedName>
        <fullName evidence="11">Deleted in malignant brain tumors 1 protein</fullName>
    </submittedName>
</protein>
<evidence type="ECO:0000256" key="8">
    <source>
        <dbReference type="ARBA" id="ARBA00023180"/>
    </source>
</evidence>
<comment type="caution">
    <text evidence="9">Lacks conserved residue(s) required for the propagation of feature annotation.</text>
</comment>
<feature type="domain" description="SRCR" evidence="10">
    <location>
        <begin position="123"/>
        <end position="222"/>
    </location>
</feature>
<keyword evidence="8" id="KW-0325">Glycoprotein</keyword>